<dbReference type="GO" id="GO:0003677">
    <property type="term" value="F:DNA binding"/>
    <property type="evidence" value="ECO:0007669"/>
    <property type="project" value="UniProtKB-KW"/>
</dbReference>
<dbReference type="Proteomes" id="UP000199439">
    <property type="component" value="Unassembled WGS sequence"/>
</dbReference>
<keyword evidence="1" id="KW-0805">Transcription regulation</keyword>
<protein>
    <submittedName>
        <fullName evidence="5">AP2 domain-containing protein</fullName>
    </submittedName>
</protein>
<evidence type="ECO:0000256" key="3">
    <source>
        <dbReference type="ARBA" id="ARBA00023163"/>
    </source>
</evidence>
<evidence type="ECO:0000313" key="6">
    <source>
        <dbReference type="Proteomes" id="UP000199439"/>
    </source>
</evidence>
<evidence type="ECO:0000256" key="1">
    <source>
        <dbReference type="ARBA" id="ARBA00023015"/>
    </source>
</evidence>
<feature type="domain" description="AP2/ERF" evidence="4">
    <location>
        <begin position="93"/>
        <end position="132"/>
    </location>
</feature>
<dbReference type="Pfam" id="PF00847">
    <property type="entry name" value="AP2"/>
    <property type="match status" value="1"/>
</dbReference>
<dbReference type="EMBL" id="FOMI01000013">
    <property type="protein sequence ID" value="SFD41629.1"/>
    <property type="molecule type" value="Genomic_DNA"/>
</dbReference>
<name>A0A1I1S552_9FLAO</name>
<dbReference type="InterPro" id="IPR001471">
    <property type="entry name" value="AP2/ERF_dom"/>
</dbReference>
<dbReference type="AlphaFoldDB" id="A0A1I1S552"/>
<keyword evidence="6" id="KW-1185">Reference proteome</keyword>
<proteinExistence type="predicted"/>
<organism evidence="5 6">
    <name type="scientific">Algibacter pectinivorans</name>
    <dbReference type="NCBI Taxonomy" id="870482"/>
    <lineage>
        <taxon>Bacteria</taxon>
        <taxon>Pseudomonadati</taxon>
        <taxon>Bacteroidota</taxon>
        <taxon>Flavobacteriia</taxon>
        <taxon>Flavobacteriales</taxon>
        <taxon>Flavobacteriaceae</taxon>
        <taxon>Algibacter</taxon>
    </lineage>
</organism>
<keyword evidence="2" id="KW-0238">DNA-binding</keyword>
<dbReference type="GO" id="GO:0003700">
    <property type="term" value="F:DNA-binding transcription factor activity"/>
    <property type="evidence" value="ECO:0007669"/>
    <property type="project" value="InterPro"/>
</dbReference>
<accession>A0A1I1S552</accession>
<gene>
    <name evidence="5" type="ORF">SAMN04487987_11322</name>
</gene>
<reference evidence="6" key="1">
    <citation type="submission" date="2016-10" db="EMBL/GenBank/DDBJ databases">
        <authorList>
            <person name="Varghese N."/>
            <person name="Submissions S."/>
        </authorList>
    </citation>
    <scope>NUCLEOTIDE SEQUENCE [LARGE SCALE GENOMIC DNA]</scope>
    <source>
        <strain evidence="6">DSM 25730</strain>
    </source>
</reference>
<dbReference type="Gene3D" id="1.20.5.2050">
    <property type="match status" value="2"/>
</dbReference>
<dbReference type="STRING" id="870482.SAMN04487987_11322"/>
<keyword evidence="3" id="KW-0804">Transcription</keyword>
<dbReference type="RefSeq" id="WP_092853823.1">
    <property type="nucleotide sequence ID" value="NZ_FOMI01000013.1"/>
</dbReference>
<evidence type="ECO:0000256" key="2">
    <source>
        <dbReference type="ARBA" id="ARBA00023125"/>
    </source>
</evidence>
<dbReference type="OrthoDB" id="8548541at2"/>
<sequence length="384" mass="45962">MSNYIIDIPENYYISEYSHHWMVQISIDKKPKTKNFSFRKYGSKKEALKKAISYRDKLVKDNNIDLKKRFKKSKIPGINRTVATRRNGVKVAYWQAIWTENGKQRTKRFSTKTYGENEAKELAIKHREKIIKLLDDSGQTLFEKPDSNTKIWRYMDFTKFVYMLEKGGLFFPNVECFKDPYEGSYSRGNFKMRSFVFSRSKGENKLQEQIEEIKELRPFININCWHMNDFESAGMWKLYSQTNESICIQTTFGKLEKSLPERIKFGKVKYINYDKDWIPESDNYYPFIYKRLSFEHERELRAIFDSSEENFEKTFEKTENGYWINLNLITLVQKIYVSPEADDWFVELVEKVKNKYNLNYKKVYKSPLNNEPNLNKIKTGHNIV</sequence>
<evidence type="ECO:0000259" key="4">
    <source>
        <dbReference type="Pfam" id="PF00847"/>
    </source>
</evidence>
<evidence type="ECO:0000313" key="5">
    <source>
        <dbReference type="EMBL" id="SFD41629.1"/>
    </source>
</evidence>